<dbReference type="InParanoid" id="A0A7R8YQX0"/>
<dbReference type="AlphaFoldDB" id="A0A7R8YQX0"/>
<organism evidence="1 2">
    <name type="scientific">Hermetia illucens</name>
    <name type="common">Black soldier fly</name>
    <dbReference type="NCBI Taxonomy" id="343691"/>
    <lineage>
        <taxon>Eukaryota</taxon>
        <taxon>Metazoa</taxon>
        <taxon>Ecdysozoa</taxon>
        <taxon>Arthropoda</taxon>
        <taxon>Hexapoda</taxon>
        <taxon>Insecta</taxon>
        <taxon>Pterygota</taxon>
        <taxon>Neoptera</taxon>
        <taxon>Endopterygota</taxon>
        <taxon>Diptera</taxon>
        <taxon>Brachycera</taxon>
        <taxon>Stratiomyomorpha</taxon>
        <taxon>Stratiomyidae</taxon>
        <taxon>Hermetiinae</taxon>
        <taxon>Hermetia</taxon>
    </lineage>
</organism>
<protein>
    <submittedName>
        <fullName evidence="1">Uncharacterized protein</fullName>
    </submittedName>
</protein>
<name>A0A7R8YQX0_HERIL</name>
<evidence type="ECO:0000313" key="1">
    <source>
        <dbReference type="EMBL" id="CAD7081841.1"/>
    </source>
</evidence>
<proteinExistence type="predicted"/>
<keyword evidence="2" id="KW-1185">Reference proteome</keyword>
<sequence length="66" mass="7585">MFLLLIARLPVAEKGEPRARVCLHNSGKNRSGRDIYYTCWKFAGAANAWDGNSRNYFFLGKPMKIY</sequence>
<evidence type="ECO:0000313" key="2">
    <source>
        <dbReference type="Proteomes" id="UP000594454"/>
    </source>
</evidence>
<dbReference type="EMBL" id="LR899010">
    <property type="protein sequence ID" value="CAD7081841.1"/>
    <property type="molecule type" value="Genomic_DNA"/>
</dbReference>
<reference evidence="1 2" key="1">
    <citation type="submission" date="2020-11" db="EMBL/GenBank/DDBJ databases">
        <authorList>
            <person name="Wallbank WR R."/>
            <person name="Pardo Diaz C."/>
            <person name="Kozak K."/>
            <person name="Martin S."/>
            <person name="Jiggins C."/>
            <person name="Moest M."/>
            <person name="Warren A I."/>
            <person name="Generalovic N T."/>
            <person name="Byers J.R.P. K."/>
            <person name="Montejo-Kovacevich G."/>
            <person name="Yen C E."/>
        </authorList>
    </citation>
    <scope>NUCLEOTIDE SEQUENCE [LARGE SCALE GENOMIC DNA]</scope>
</reference>
<dbReference type="Proteomes" id="UP000594454">
    <property type="component" value="Chromosome 2"/>
</dbReference>
<gene>
    <name evidence="1" type="ORF">HERILL_LOCUS4929</name>
</gene>
<accession>A0A7R8YQX0</accession>